<evidence type="ECO:0000313" key="8">
    <source>
        <dbReference type="EMBL" id="OIO33502.1"/>
    </source>
</evidence>
<comment type="caution">
    <text evidence="8">The sequence shown here is derived from an EMBL/GenBank/DDBJ whole genome shotgun (WGS) entry which is preliminary data.</text>
</comment>
<dbReference type="GO" id="GO:0005886">
    <property type="term" value="C:plasma membrane"/>
    <property type="evidence" value="ECO:0007669"/>
    <property type="project" value="UniProtKB-SubCell"/>
</dbReference>
<evidence type="ECO:0000256" key="5">
    <source>
        <dbReference type="ARBA" id="ARBA00023136"/>
    </source>
</evidence>
<gene>
    <name evidence="8" type="ORF">AUJ44_00165</name>
</gene>
<dbReference type="AlphaFoldDB" id="A0A1J4VG82"/>
<feature type="domain" description="VTT" evidence="7">
    <location>
        <begin position="59"/>
        <end position="172"/>
    </location>
</feature>
<dbReference type="PANTHER" id="PTHR12677:SF59">
    <property type="entry name" value="GOLGI APPARATUS MEMBRANE PROTEIN TVP38-RELATED"/>
    <property type="match status" value="1"/>
</dbReference>
<evidence type="ECO:0000259" key="7">
    <source>
        <dbReference type="Pfam" id="PF09335"/>
    </source>
</evidence>
<organism evidence="8 9">
    <name type="scientific">Candidatus Nomurabacteria bacterium CG1_02_47_685</name>
    <dbReference type="NCBI Taxonomy" id="1805282"/>
    <lineage>
        <taxon>Bacteria</taxon>
        <taxon>Candidatus Nomuraibacteriota</taxon>
    </lineage>
</organism>
<feature type="transmembrane region" description="Helical" evidence="6">
    <location>
        <begin position="149"/>
        <end position="171"/>
    </location>
</feature>
<name>A0A1J4VG82_9BACT</name>
<feature type="transmembrane region" description="Helical" evidence="6">
    <location>
        <begin position="122"/>
        <end position="142"/>
    </location>
</feature>
<feature type="transmembrane region" description="Helical" evidence="6">
    <location>
        <begin position="74"/>
        <end position="92"/>
    </location>
</feature>
<dbReference type="Proteomes" id="UP000183206">
    <property type="component" value="Unassembled WGS sequence"/>
</dbReference>
<keyword evidence="3 6" id="KW-0812">Transmembrane</keyword>
<proteinExistence type="inferred from homology"/>
<feature type="transmembrane region" description="Helical" evidence="6">
    <location>
        <begin position="177"/>
        <end position="200"/>
    </location>
</feature>
<evidence type="ECO:0000256" key="2">
    <source>
        <dbReference type="ARBA" id="ARBA00022475"/>
    </source>
</evidence>
<feature type="transmembrane region" description="Helical" evidence="6">
    <location>
        <begin position="37"/>
        <end position="62"/>
    </location>
</feature>
<reference evidence="8 9" key="1">
    <citation type="journal article" date="2016" name="Environ. Microbiol.">
        <title>Genomic resolution of a cold subsurface aquifer community provides metabolic insights for novel microbes adapted to high CO concentrations.</title>
        <authorList>
            <person name="Probst A.J."/>
            <person name="Castelle C.J."/>
            <person name="Singh A."/>
            <person name="Brown C.T."/>
            <person name="Anantharaman K."/>
            <person name="Sharon I."/>
            <person name="Hug L.A."/>
            <person name="Burstein D."/>
            <person name="Emerson J.B."/>
            <person name="Thomas B.C."/>
            <person name="Banfield J.F."/>
        </authorList>
    </citation>
    <scope>NUCLEOTIDE SEQUENCE [LARGE SCALE GENOMIC DNA]</scope>
    <source>
        <strain evidence="8">CG1_02_47_685</strain>
    </source>
</reference>
<comment type="similarity">
    <text evidence="6">Belongs to the TVP38/TMEM64 family.</text>
</comment>
<keyword evidence="2 6" id="KW-1003">Cell membrane</keyword>
<protein>
    <recommendedName>
        <fullName evidence="6">TVP38/TMEM64 family membrane protein</fullName>
    </recommendedName>
</protein>
<dbReference type="PANTHER" id="PTHR12677">
    <property type="entry name" value="GOLGI APPARATUS MEMBRANE PROTEIN TVP38-RELATED"/>
    <property type="match status" value="1"/>
</dbReference>
<sequence length="205" mass="23095">MRRYFLIAILVIVLALPFIFIRETTNILMTLIKSNFILSSIVYVSMVILSVVLAPFNLPLFYIAGAIWGPERAIIYNMFGWSVGAALAFQIARRAGRPFLSRFVNMKKIDTYAHTINPNIEFLGVIVLRVVMPVDVLSYALGLFSKISFIKYMIATVIGIIPFTIIFAYGGHSLLEGNYFLSIFVLVMVVLAIAIATYILKKKRK</sequence>
<dbReference type="STRING" id="1805282.AUJ44_00165"/>
<evidence type="ECO:0000256" key="4">
    <source>
        <dbReference type="ARBA" id="ARBA00022989"/>
    </source>
</evidence>
<evidence type="ECO:0000256" key="3">
    <source>
        <dbReference type="ARBA" id="ARBA00022692"/>
    </source>
</evidence>
<evidence type="ECO:0000256" key="1">
    <source>
        <dbReference type="ARBA" id="ARBA00004651"/>
    </source>
</evidence>
<keyword evidence="5 6" id="KW-0472">Membrane</keyword>
<dbReference type="Pfam" id="PF09335">
    <property type="entry name" value="VTT_dom"/>
    <property type="match status" value="1"/>
</dbReference>
<accession>A0A1J4VG82</accession>
<evidence type="ECO:0000313" key="9">
    <source>
        <dbReference type="Proteomes" id="UP000183206"/>
    </source>
</evidence>
<dbReference type="InterPro" id="IPR015414">
    <property type="entry name" value="TMEM64"/>
</dbReference>
<dbReference type="EMBL" id="MNVO01000005">
    <property type="protein sequence ID" value="OIO33502.1"/>
    <property type="molecule type" value="Genomic_DNA"/>
</dbReference>
<keyword evidence="4 6" id="KW-1133">Transmembrane helix</keyword>
<dbReference type="InterPro" id="IPR032816">
    <property type="entry name" value="VTT_dom"/>
</dbReference>
<evidence type="ECO:0000256" key="6">
    <source>
        <dbReference type="RuleBase" id="RU366058"/>
    </source>
</evidence>
<comment type="subcellular location">
    <subcellularLocation>
        <location evidence="1 6">Cell membrane</location>
        <topology evidence="1 6">Multi-pass membrane protein</topology>
    </subcellularLocation>
</comment>